<accession>A0A6A8AEU4</accession>
<dbReference type="GO" id="GO:0000166">
    <property type="term" value="F:nucleotide binding"/>
    <property type="evidence" value="ECO:0007669"/>
    <property type="project" value="UniProtKB-KW"/>
</dbReference>
<keyword evidence="4" id="KW-0547">Nucleotide-binding</keyword>
<protein>
    <submittedName>
        <fullName evidence="6">DUF86 domain-containing protein</fullName>
    </submittedName>
</protein>
<dbReference type="EMBL" id="WIXI01000051">
    <property type="protein sequence ID" value="MQY49853.1"/>
    <property type="molecule type" value="Genomic_DNA"/>
</dbReference>
<keyword evidence="1" id="KW-0597">Phosphoprotein</keyword>
<dbReference type="AlphaFoldDB" id="A0A6A8AEU4"/>
<keyword evidence="5" id="KW-0378">Hydrolase</keyword>
<evidence type="ECO:0000256" key="1">
    <source>
        <dbReference type="ARBA" id="ARBA00022553"/>
    </source>
</evidence>
<organism evidence="6 7">
    <name type="scientific">Endobacterium cereale</name>
    <dbReference type="NCBI Taxonomy" id="2663029"/>
    <lineage>
        <taxon>Bacteria</taxon>
        <taxon>Pseudomonadati</taxon>
        <taxon>Pseudomonadota</taxon>
        <taxon>Alphaproteobacteria</taxon>
        <taxon>Hyphomicrobiales</taxon>
        <taxon>Rhizobiaceae</taxon>
        <taxon>Endobacterium</taxon>
    </lineage>
</organism>
<dbReference type="PANTHER" id="PTHR34139">
    <property type="entry name" value="UPF0331 PROTEIN MJ0127"/>
    <property type="match status" value="1"/>
</dbReference>
<evidence type="ECO:0000313" key="7">
    <source>
        <dbReference type="Proteomes" id="UP000435138"/>
    </source>
</evidence>
<dbReference type="GO" id="GO:0016787">
    <property type="term" value="F:hydrolase activity"/>
    <property type="evidence" value="ECO:0007669"/>
    <property type="project" value="UniProtKB-KW"/>
</dbReference>
<reference evidence="6 7" key="1">
    <citation type="submission" date="2019-11" db="EMBL/GenBank/DDBJ databases">
        <title>Genome analysis of Rhizobacterium cereale a novel genus and species isolated from maize roots in North Spain.</title>
        <authorList>
            <person name="Menendez E."/>
            <person name="Flores-Felix J.D."/>
            <person name="Ramirez-Bahena M.-H."/>
            <person name="Igual J.M."/>
            <person name="Garcia-Fraile P."/>
            <person name="Peix A."/>
            <person name="Velazquez E."/>
        </authorList>
    </citation>
    <scope>NUCLEOTIDE SEQUENCE [LARGE SCALE GENOMIC DNA]</scope>
    <source>
        <strain evidence="6 7">RZME27</strain>
    </source>
</reference>
<keyword evidence="7" id="KW-1185">Reference proteome</keyword>
<evidence type="ECO:0000256" key="4">
    <source>
        <dbReference type="ARBA" id="ARBA00022741"/>
    </source>
</evidence>
<dbReference type="Pfam" id="PF01934">
    <property type="entry name" value="HepT-like"/>
    <property type="match status" value="1"/>
</dbReference>
<dbReference type="PANTHER" id="PTHR34139:SF1">
    <property type="entry name" value="RNASE MJ1380-RELATED"/>
    <property type="match status" value="1"/>
</dbReference>
<dbReference type="InterPro" id="IPR008201">
    <property type="entry name" value="HepT-like"/>
</dbReference>
<gene>
    <name evidence="6" type="ORF">GAO09_27880</name>
</gene>
<proteinExistence type="predicted"/>
<sequence length="119" mass="13672">MTDSRALYLHQMRTAAADVVRFIEAMSNEDFRQNVMVQRAVGMSILMLGEAALRLSREYPEFPVDHPEFPWPAIQDLRNRIANGYFDIELDIVWRAASVSLPELIDQLHALGNWRAQGE</sequence>
<evidence type="ECO:0000256" key="5">
    <source>
        <dbReference type="ARBA" id="ARBA00022801"/>
    </source>
</evidence>
<dbReference type="RefSeq" id="WP_153359981.1">
    <property type="nucleotide sequence ID" value="NZ_JAYKOO010000001.1"/>
</dbReference>
<dbReference type="GO" id="GO:0004540">
    <property type="term" value="F:RNA nuclease activity"/>
    <property type="evidence" value="ECO:0007669"/>
    <property type="project" value="InterPro"/>
</dbReference>
<dbReference type="Proteomes" id="UP000435138">
    <property type="component" value="Unassembled WGS sequence"/>
</dbReference>
<dbReference type="InterPro" id="IPR051813">
    <property type="entry name" value="HepT_RNase_toxin"/>
</dbReference>
<evidence type="ECO:0000256" key="2">
    <source>
        <dbReference type="ARBA" id="ARBA00022649"/>
    </source>
</evidence>
<keyword evidence="2" id="KW-1277">Toxin-antitoxin system</keyword>
<evidence type="ECO:0000256" key="3">
    <source>
        <dbReference type="ARBA" id="ARBA00022722"/>
    </source>
</evidence>
<keyword evidence="3" id="KW-0540">Nuclease</keyword>
<name>A0A6A8AEU4_9HYPH</name>
<comment type="caution">
    <text evidence="6">The sequence shown here is derived from an EMBL/GenBank/DDBJ whole genome shotgun (WGS) entry which is preliminary data.</text>
</comment>
<dbReference type="GO" id="GO:0110001">
    <property type="term" value="C:toxin-antitoxin complex"/>
    <property type="evidence" value="ECO:0007669"/>
    <property type="project" value="InterPro"/>
</dbReference>
<evidence type="ECO:0000313" key="6">
    <source>
        <dbReference type="EMBL" id="MQY49853.1"/>
    </source>
</evidence>